<evidence type="ECO:0000313" key="1">
    <source>
        <dbReference type="EMBL" id="MFD1630067.1"/>
    </source>
</evidence>
<proteinExistence type="predicted"/>
<feature type="non-terminal residue" evidence="1">
    <location>
        <position position="1"/>
    </location>
</feature>
<comment type="caution">
    <text evidence="1">The sequence shown here is derived from an EMBL/GenBank/DDBJ whole genome shotgun (WGS) entry which is preliminary data.</text>
</comment>
<accession>A0ABW4IDP3</accession>
<keyword evidence="2" id="KW-1185">Reference proteome</keyword>
<sequence length="110" mass="12527">ARADGTAVTRGRVGRCRTLKRAGSFMLTGPYLFESYCSDPPKFERIIPRLIKGSHGLIMYHTKIKGSLRRLYKSKEEILGLIMNKTIPQPGILKLLCYIKETRLLSFINI</sequence>
<name>A0ABW4IDP3_9SPHI</name>
<gene>
    <name evidence="1" type="ORF">ACFSAH_09270</name>
</gene>
<reference evidence="2" key="1">
    <citation type="journal article" date="2019" name="Int. J. Syst. Evol. Microbiol.">
        <title>The Global Catalogue of Microorganisms (GCM) 10K type strain sequencing project: providing services to taxonomists for standard genome sequencing and annotation.</title>
        <authorList>
            <consortium name="The Broad Institute Genomics Platform"/>
            <consortium name="The Broad Institute Genome Sequencing Center for Infectious Disease"/>
            <person name="Wu L."/>
            <person name="Ma J."/>
        </authorList>
    </citation>
    <scope>NUCLEOTIDE SEQUENCE [LARGE SCALE GENOMIC DNA]</scope>
    <source>
        <strain evidence="2">CCUG 53762</strain>
    </source>
</reference>
<evidence type="ECO:0000313" key="2">
    <source>
        <dbReference type="Proteomes" id="UP001597118"/>
    </source>
</evidence>
<organism evidence="1 2">
    <name type="scientific">Pseudopedobacter beijingensis</name>
    <dbReference type="NCBI Taxonomy" id="1207056"/>
    <lineage>
        <taxon>Bacteria</taxon>
        <taxon>Pseudomonadati</taxon>
        <taxon>Bacteroidota</taxon>
        <taxon>Sphingobacteriia</taxon>
        <taxon>Sphingobacteriales</taxon>
        <taxon>Sphingobacteriaceae</taxon>
        <taxon>Pseudopedobacter</taxon>
    </lineage>
</organism>
<dbReference type="EMBL" id="JBHUDG010000013">
    <property type="protein sequence ID" value="MFD1630067.1"/>
    <property type="molecule type" value="Genomic_DNA"/>
</dbReference>
<dbReference type="RefSeq" id="WP_379662443.1">
    <property type="nucleotide sequence ID" value="NZ_JBHUDG010000013.1"/>
</dbReference>
<protein>
    <submittedName>
        <fullName evidence="1">Uncharacterized protein</fullName>
    </submittedName>
</protein>
<dbReference type="Proteomes" id="UP001597118">
    <property type="component" value="Unassembled WGS sequence"/>
</dbReference>